<gene>
    <name evidence="1" type="ORF">DXC39_23820</name>
</gene>
<accession>A0A3E4U0N4</accession>
<dbReference type="Proteomes" id="UP000261257">
    <property type="component" value="Unassembled WGS sequence"/>
</dbReference>
<evidence type="ECO:0000313" key="2">
    <source>
        <dbReference type="Proteomes" id="UP000261257"/>
    </source>
</evidence>
<dbReference type="RefSeq" id="WP_117623751.1">
    <property type="nucleotide sequence ID" value="NZ_QRQF01000033.1"/>
</dbReference>
<protein>
    <submittedName>
        <fullName evidence="1">Uncharacterized protein</fullName>
    </submittedName>
</protein>
<sequence length="191" mass="21087">MSGKRIFSEEDCVETGSACSLQGKVIVLKPEAGNESSQQLYYCTGGSGAAANALGLSVFMVNLRNGEFERGFRRDVIGVLKPELLPDEEKLQLSQVRPIGALPLEGKQPQYSGYSFLEDGRYAAGVWLCNEKEAMDYVEMQKPYQHRVMLCDSNDFCVWEVKDGVLVYPTKEEMEQRSSGQTCGMGPAGFS</sequence>
<dbReference type="AlphaFoldDB" id="A0A3E4U0N4"/>
<proteinExistence type="predicted"/>
<dbReference type="EMBL" id="QSSQ01000032">
    <property type="protein sequence ID" value="RGL99148.1"/>
    <property type="molecule type" value="Genomic_DNA"/>
</dbReference>
<reference evidence="1 2" key="1">
    <citation type="submission" date="2018-08" db="EMBL/GenBank/DDBJ databases">
        <title>A genome reference for cultivated species of the human gut microbiota.</title>
        <authorList>
            <person name="Zou Y."/>
            <person name="Xue W."/>
            <person name="Luo G."/>
        </authorList>
    </citation>
    <scope>NUCLEOTIDE SEQUENCE [LARGE SCALE GENOMIC DNA]</scope>
    <source>
        <strain evidence="1 2">TF05-11AC</strain>
    </source>
</reference>
<name>A0A3E4U0N4_9FIRM</name>
<evidence type="ECO:0000313" key="1">
    <source>
        <dbReference type="EMBL" id="RGL99148.1"/>
    </source>
</evidence>
<organism evidence="1 2">
    <name type="scientific">Hungatella hathewayi</name>
    <dbReference type="NCBI Taxonomy" id="154046"/>
    <lineage>
        <taxon>Bacteria</taxon>
        <taxon>Bacillati</taxon>
        <taxon>Bacillota</taxon>
        <taxon>Clostridia</taxon>
        <taxon>Lachnospirales</taxon>
        <taxon>Lachnospiraceae</taxon>
        <taxon>Hungatella</taxon>
    </lineage>
</organism>
<comment type="caution">
    <text evidence="1">The sequence shown here is derived from an EMBL/GenBank/DDBJ whole genome shotgun (WGS) entry which is preliminary data.</text>
</comment>